<proteinExistence type="predicted"/>
<evidence type="ECO:0008006" key="3">
    <source>
        <dbReference type="Google" id="ProtNLM"/>
    </source>
</evidence>
<dbReference type="Proteomes" id="UP001151760">
    <property type="component" value="Unassembled WGS sequence"/>
</dbReference>
<sequence length="171" mass="20179">MYPFRLVYGKACHLPVEIEHKAYWALKQCNMDLTAATKNHFMELNELMELRDGAYENTRIYKERTKKWYDSRLQGDKNFKVGDKVLLFNSRFKMHPGKLKSKWYRPNVVKTVYPYGTVEITDKKEISFKVNGQRLKKYYDGNIDTNEGEDLAAKKSTKLVKYRSSVIMCVL</sequence>
<accession>A0ABQ5J814</accession>
<dbReference type="EMBL" id="BQNB010021641">
    <property type="protein sequence ID" value="GJU08539.1"/>
    <property type="molecule type" value="Genomic_DNA"/>
</dbReference>
<comment type="caution">
    <text evidence="1">The sequence shown here is derived from an EMBL/GenBank/DDBJ whole genome shotgun (WGS) entry which is preliminary data.</text>
</comment>
<organism evidence="1 2">
    <name type="scientific">Tanacetum coccineum</name>
    <dbReference type="NCBI Taxonomy" id="301880"/>
    <lineage>
        <taxon>Eukaryota</taxon>
        <taxon>Viridiplantae</taxon>
        <taxon>Streptophyta</taxon>
        <taxon>Embryophyta</taxon>
        <taxon>Tracheophyta</taxon>
        <taxon>Spermatophyta</taxon>
        <taxon>Magnoliopsida</taxon>
        <taxon>eudicotyledons</taxon>
        <taxon>Gunneridae</taxon>
        <taxon>Pentapetalae</taxon>
        <taxon>asterids</taxon>
        <taxon>campanulids</taxon>
        <taxon>Asterales</taxon>
        <taxon>Asteraceae</taxon>
        <taxon>Asteroideae</taxon>
        <taxon>Anthemideae</taxon>
        <taxon>Anthemidinae</taxon>
        <taxon>Tanacetum</taxon>
    </lineage>
</organism>
<protein>
    <recommendedName>
        <fullName evidence="3">Reverse transcriptase domain-containing protein</fullName>
    </recommendedName>
</protein>
<evidence type="ECO:0000313" key="2">
    <source>
        <dbReference type="Proteomes" id="UP001151760"/>
    </source>
</evidence>
<gene>
    <name evidence="1" type="ORF">Tco_1124969</name>
</gene>
<name>A0ABQ5J814_9ASTR</name>
<reference evidence="1" key="1">
    <citation type="journal article" date="2022" name="Int. J. Mol. Sci.">
        <title>Draft Genome of Tanacetum Coccineum: Genomic Comparison of Closely Related Tanacetum-Family Plants.</title>
        <authorList>
            <person name="Yamashiro T."/>
            <person name="Shiraishi A."/>
            <person name="Nakayama K."/>
            <person name="Satake H."/>
        </authorList>
    </citation>
    <scope>NUCLEOTIDE SEQUENCE</scope>
</reference>
<reference evidence="1" key="2">
    <citation type="submission" date="2022-01" db="EMBL/GenBank/DDBJ databases">
        <authorList>
            <person name="Yamashiro T."/>
            <person name="Shiraishi A."/>
            <person name="Satake H."/>
            <person name="Nakayama K."/>
        </authorList>
    </citation>
    <scope>NUCLEOTIDE SEQUENCE</scope>
</reference>
<keyword evidence="2" id="KW-1185">Reference proteome</keyword>
<evidence type="ECO:0000313" key="1">
    <source>
        <dbReference type="EMBL" id="GJU08539.1"/>
    </source>
</evidence>